<reference evidence="2 3" key="1">
    <citation type="submission" date="2014-06" db="EMBL/GenBank/DDBJ databases">
        <authorList>
            <person name="Swart Estienne"/>
        </authorList>
    </citation>
    <scope>NUCLEOTIDE SEQUENCE [LARGE SCALE GENOMIC DNA]</scope>
    <source>
        <strain evidence="2 3">130c</strain>
    </source>
</reference>
<protein>
    <recommendedName>
        <fullName evidence="4">Lipid-binding serum glycoprotein C-terminal domain-containing protein</fullName>
    </recommendedName>
</protein>
<proteinExistence type="predicted"/>
<evidence type="ECO:0000313" key="2">
    <source>
        <dbReference type="EMBL" id="CDW77323.1"/>
    </source>
</evidence>
<keyword evidence="3" id="KW-1185">Reference proteome</keyword>
<feature type="region of interest" description="Disordered" evidence="1">
    <location>
        <begin position="523"/>
        <end position="584"/>
    </location>
</feature>
<accession>A0A078A940</accession>
<dbReference type="AlphaFoldDB" id="A0A078A940"/>
<dbReference type="Proteomes" id="UP000039865">
    <property type="component" value="Unassembled WGS sequence"/>
</dbReference>
<dbReference type="Gene3D" id="3.15.20.10">
    <property type="entry name" value="Bactericidal permeability-increasing protein, domain 2"/>
    <property type="match status" value="1"/>
</dbReference>
<feature type="compositionally biased region" description="Basic and acidic residues" evidence="1">
    <location>
        <begin position="560"/>
        <end position="571"/>
    </location>
</feature>
<organism evidence="2 3">
    <name type="scientific">Stylonychia lemnae</name>
    <name type="common">Ciliate</name>
    <dbReference type="NCBI Taxonomy" id="5949"/>
    <lineage>
        <taxon>Eukaryota</taxon>
        <taxon>Sar</taxon>
        <taxon>Alveolata</taxon>
        <taxon>Ciliophora</taxon>
        <taxon>Intramacronucleata</taxon>
        <taxon>Spirotrichea</taxon>
        <taxon>Stichotrichia</taxon>
        <taxon>Sporadotrichida</taxon>
        <taxon>Oxytrichidae</taxon>
        <taxon>Stylonychinae</taxon>
        <taxon>Stylonychia</taxon>
    </lineage>
</organism>
<evidence type="ECO:0000313" key="3">
    <source>
        <dbReference type="Proteomes" id="UP000039865"/>
    </source>
</evidence>
<gene>
    <name evidence="2" type="primary">Contig11034.g11798</name>
    <name evidence="2" type="ORF">STYLEM_6283</name>
</gene>
<dbReference type="EMBL" id="CCKQ01006040">
    <property type="protein sequence ID" value="CDW77323.1"/>
    <property type="molecule type" value="Genomic_DNA"/>
</dbReference>
<evidence type="ECO:0008006" key="4">
    <source>
        <dbReference type="Google" id="ProtNLM"/>
    </source>
</evidence>
<dbReference type="InParanoid" id="A0A078A940"/>
<evidence type="ECO:0000256" key="1">
    <source>
        <dbReference type="SAM" id="MobiDB-lite"/>
    </source>
</evidence>
<name>A0A078A940_STYLE</name>
<sequence>MALNALENMTLGYLELSNGLLLQDVKVSILPESVSFDEYNFITNFDESDFVGIEGKDLKFQGVGYIHHKDGETVNKEEVQLSGPIDKLRVSFELYDNGTTKASRCKGYDFELESSKIQVTVAGESKSLDGEGVIDQIRNWAREELINQIKLIVDDFRSGSLSYLQKMPVLNMTPLVGLFHLTSTAENVQLSNEFLEYGFSPKSLQLLKESNDDLLNEIQTEFEVMNDQDQDKFRAFQVLIDENFPNAAFTKIVASDRKFSLRELLSSEPRFAIFSQLLTTSTVGMVLPSFKEEFGSHKPVDIVATVNHESIKEISDSFPLSGFTLDQKGNFKVSLNIAANIIVEKKTGKWVDTRSAVLTIALKGKIFTADDEFENRTLVVMPRGIELNNLKIFKGDEEQFLEQTLAQSLIGVQLEQFKKQLKPQMFPLRNFTNPPELQCLGFNLTNVDVKVNKGYMQISCNYKNINFEDLSEHRKEMCSAFEFTLRQSPEQFGEIMSKYVPGLSHLKKASEGNLNFDGIRAAKPEESPAYNQNKQKGDQKVKNRKSILEGLPENLNIPDHIAEELANDEAKGKKKRQASSTDDL</sequence>